<comment type="cofactor">
    <cofactor evidence="1">
        <name>heme</name>
        <dbReference type="ChEBI" id="CHEBI:30413"/>
    </cofactor>
</comment>
<keyword evidence="5" id="KW-0560">Oxidoreductase</keyword>
<keyword evidence="8" id="KW-0472">Membrane</keyword>
<gene>
    <name evidence="9" type="ORF">MVEN_02063800</name>
</gene>
<keyword evidence="8" id="KW-1133">Transmembrane helix</keyword>
<evidence type="ECO:0000256" key="4">
    <source>
        <dbReference type="ARBA" id="ARBA00022723"/>
    </source>
</evidence>
<dbReference type="InterPro" id="IPR036396">
    <property type="entry name" value="Cyt_P450_sf"/>
</dbReference>
<evidence type="ECO:0000313" key="9">
    <source>
        <dbReference type="EMBL" id="KAF7338381.1"/>
    </source>
</evidence>
<name>A0A8H7CJC4_9AGAR</name>
<feature type="transmembrane region" description="Helical" evidence="8">
    <location>
        <begin position="6"/>
        <end position="22"/>
    </location>
</feature>
<dbReference type="GO" id="GO:0016705">
    <property type="term" value="F:oxidoreductase activity, acting on paired donors, with incorporation or reduction of molecular oxygen"/>
    <property type="evidence" value="ECO:0007669"/>
    <property type="project" value="InterPro"/>
</dbReference>
<dbReference type="EMBL" id="JACAZI010000021">
    <property type="protein sequence ID" value="KAF7338381.1"/>
    <property type="molecule type" value="Genomic_DNA"/>
</dbReference>
<dbReference type="PANTHER" id="PTHR46300:SF5">
    <property type="entry name" value="CYTOCHROME P450"/>
    <property type="match status" value="1"/>
</dbReference>
<keyword evidence="4" id="KW-0479">Metal-binding</keyword>
<sequence length="126" mass="14024">MSSTILVSIGGFIIAYIIFKLTRRSYPLPPGPPSWPIFGVALNHPKTEFWKTYADWGRKYGAQGLLSFHILGRRLIILNSAADAFNLFSKRSSIYSDRPFATMSGDFCSLLTFPMIMALNGASLVE</sequence>
<evidence type="ECO:0000256" key="2">
    <source>
        <dbReference type="ARBA" id="ARBA00010617"/>
    </source>
</evidence>
<organism evidence="9 10">
    <name type="scientific">Mycena venus</name>
    <dbReference type="NCBI Taxonomy" id="2733690"/>
    <lineage>
        <taxon>Eukaryota</taxon>
        <taxon>Fungi</taxon>
        <taxon>Dikarya</taxon>
        <taxon>Basidiomycota</taxon>
        <taxon>Agaricomycotina</taxon>
        <taxon>Agaricomycetes</taxon>
        <taxon>Agaricomycetidae</taxon>
        <taxon>Agaricales</taxon>
        <taxon>Marasmiineae</taxon>
        <taxon>Mycenaceae</taxon>
        <taxon>Mycena</taxon>
    </lineage>
</organism>
<accession>A0A8H7CJC4</accession>
<evidence type="ECO:0000313" key="10">
    <source>
        <dbReference type="Proteomes" id="UP000620124"/>
    </source>
</evidence>
<evidence type="ECO:0000256" key="6">
    <source>
        <dbReference type="ARBA" id="ARBA00023004"/>
    </source>
</evidence>
<evidence type="ECO:0000256" key="3">
    <source>
        <dbReference type="ARBA" id="ARBA00022617"/>
    </source>
</evidence>
<dbReference type="PANTHER" id="PTHR46300">
    <property type="entry name" value="P450, PUTATIVE (EUROFUNG)-RELATED-RELATED"/>
    <property type="match status" value="1"/>
</dbReference>
<dbReference type="Proteomes" id="UP000620124">
    <property type="component" value="Unassembled WGS sequence"/>
</dbReference>
<protein>
    <submittedName>
        <fullName evidence="9">O-methylsterigmatocystin oxidoreductase</fullName>
    </submittedName>
</protein>
<keyword evidence="10" id="KW-1185">Reference proteome</keyword>
<comment type="similarity">
    <text evidence="2">Belongs to the cytochrome P450 family.</text>
</comment>
<evidence type="ECO:0000256" key="8">
    <source>
        <dbReference type="SAM" id="Phobius"/>
    </source>
</evidence>
<reference evidence="9" key="1">
    <citation type="submission" date="2020-05" db="EMBL/GenBank/DDBJ databases">
        <title>Mycena genomes resolve the evolution of fungal bioluminescence.</title>
        <authorList>
            <person name="Tsai I.J."/>
        </authorList>
    </citation>
    <scope>NUCLEOTIDE SEQUENCE</scope>
    <source>
        <strain evidence="9">CCC161011</strain>
    </source>
</reference>
<proteinExistence type="inferred from homology"/>
<dbReference type="OrthoDB" id="1055148at2759"/>
<dbReference type="Gene3D" id="1.10.630.10">
    <property type="entry name" value="Cytochrome P450"/>
    <property type="match status" value="1"/>
</dbReference>
<keyword evidence="8" id="KW-0812">Transmembrane</keyword>
<comment type="caution">
    <text evidence="9">The sequence shown here is derived from an EMBL/GenBank/DDBJ whole genome shotgun (WGS) entry which is preliminary data.</text>
</comment>
<dbReference type="GO" id="GO:0005506">
    <property type="term" value="F:iron ion binding"/>
    <property type="evidence" value="ECO:0007669"/>
    <property type="project" value="InterPro"/>
</dbReference>
<keyword evidence="3" id="KW-0349">Heme</keyword>
<keyword evidence="7" id="KW-0503">Monooxygenase</keyword>
<dbReference type="GO" id="GO:0004497">
    <property type="term" value="F:monooxygenase activity"/>
    <property type="evidence" value="ECO:0007669"/>
    <property type="project" value="UniProtKB-KW"/>
</dbReference>
<dbReference type="GO" id="GO:0020037">
    <property type="term" value="F:heme binding"/>
    <property type="evidence" value="ECO:0007669"/>
    <property type="project" value="InterPro"/>
</dbReference>
<dbReference type="InterPro" id="IPR050364">
    <property type="entry name" value="Cytochrome_P450_fung"/>
</dbReference>
<evidence type="ECO:0000256" key="5">
    <source>
        <dbReference type="ARBA" id="ARBA00023002"/>
    </source>
</evidence>
<dbReference type="AlphaFoldDB" id="A0A8H7CJC4"/>
<evidence type="ECO:0000256" key="1">
    <source>
        <dbReference type="ARBA" id="ARBA00001971"/>
    </source>
</evidence>
<evidence type="ECO:0000256" key="7">
    <source>
        <dbReference type="ARBA" id="ARBA00023033"/>
    </source>
</evidence>
<keyword evidence="6" id="KW-0408">Iron</keyword>
<dbReference type="SUPFAM" id="SSF48264">
    <property type="entry name" value="Cytochrome P450"/>
    <property type="match status" value="1"/>
</dbReference>